<feature type="transmembrane region" description="Helical" evidence="1">
    <location>
        <begin position="102"/>
        <end position="126"/>
    </location>
</feature>
<comment type="caution">
    <text evidence="2">The sequence shown here is derived from an EMBL/GenBank/DDBJ whole genome shotgun (WGS) entry which is preliminary data.</text>
</comment>
<evidence type="ECO:0000313" key="3">
    <source>
        <dbReference type="Proteomes" id="UP000766570"/>
    </source>
</evidence>
<evidence type="ECO:0000313" key="2">
    <source>
        <dbReference type="EMBL" id="MBP2375674.1"/>
    </source>
</evidence>
<accession>A0ABS4WHJ4</accession>
<organism evidence="2 3">
    <name type="scientific">Paeniglutamicibacter psychrophenolicus</name>
    <dbReference type="NCBI Taxonomy" id="257454"/>
    <lineage>
        <taxon>Bacteria</taxon>
        <taxon>Bacillati</taxon>
        <taxon>Actinomycetota</taxon>
        <taxon>Actinomycetes</taxon>
        <taxon>Micrococcales</taxon>
        <taxon>Micrococcaceae</taxon>
        <taxon>Paeniglutamicibacter</taxon>
    </lineage>
</organism>
<feature type="transmembrane region" description="Helical" evidence="1">
    <location>
        <begin position="138"/>
        <end position="159"/>
    </location>
</feature>
<name>A0ABS4WHJ4_9MICC</name>
<dbReference type="RefSeq" id="WP_209909655.1">
    <property type="nucleotide sequence ID" value="NZ_BAAAMI010000016.1"/>
</dbReference>
<sequence length="454" mass="50758">MDSKKRQAIVLIHGIGEQRPMDTLRSFVAGLGEKKYYNKPDRLSDSLELRRYTLPSNSNRPITDCYELYWAHHFESGKILETLRWAARLITRQFFWRLDKTLRGVVGMIQIAGALLASIVGVLIARLVGSEALAATELYWLVGISGALLLGVLGSGWFITGSLADAARYLTPHPRNVAARNRIRADGLTLLKKLHEDGDYDRVVLVGHSLGSVIGIDLIRLAWDELRHPNPALLNDSNFRVKQTEAKAFDKCATALDGSSGAKDLADFQQRQHRLWCENRALGVPWLVTDFVTLGSPLAHASLLLDTRSVKLKQRQREGEYPQCPPLAERSTTFVDIKYQINEQFSTLKVGKHDASFGPTRWTNLYFPVRFASLGDPVGGPIASEFGPGVRDIPVRLSLGGWRATIYKLLLKPHTHYWSCDPGRPSADRARRKQLDDVTGTRDANTMLLDALKL</sequence>
<keyword evidence="3" id="KW-1185">Reference proteome</keyword>
<keyword evidence="1" id="KW-0812">Transmembrane</keyword>
<keyword evidence="1" id="KW-1133">Transmembrane helix</keyword>
<reference evidence="2 3" key="1">
    <citation type="submission" date="2021-03" db="EMBL/GenBank/DDBJ databases">
        <title>Sequencing the genomes of 1000 actinobacteria strains.</title>
        <authorList>
            <person name="Klenk H.-P."/>
        </authorList>
    </citation>
    <scope>NUCLEOTIDE SEQUENCE [LARGE SCALE GENOMIC DNA]</scope>
    <source>
        <strain evidence="2 3">DSM 15454</strain>
    </source>
</reference>
<dbReference type="SUPFAM" id="SSF53474">
    <property type="entry name" value="alpha/beta-Hydrolases"/>
    <property type="match status" value="1"/>
</dbReference>
<dbReference type="InterPro" id="IPR029058">
    <property type="entry name" value="AB_hydrolase_fold"/>
</dbReference>
<proteinExistence type="predicted"/>
<protein>
    <submittedName>
        <fullName evidence="2">Uncharacterized membrane protein YuzA (DUF378 family)</fullName>
    </submittedName>
</protein>
<gene>
    <name evidence="2" type="ORF">JOF46_003586</name>
</gene>
<evidence type="ECO:0000256" key="1">
    <source>
        <dbReference type="SAM" id="Phobius"/>
    </source>
</evidence>
<dbReference type="EMBL" id="JAGIOE010000001">
    <property type="protein sequence ID" value="MBP2375674.1"/>
    <property type="molecule type" value="Genomic_DNA"/>
</dbReference>
<dbReference type="Proteomes" id="UP000766570">
    <property type="component" value="Unassembled WGS sequence"/>
</dbReference>
<keyword evidence="1" id="KW-0472">Membrane</keyword>